<dbReference type="RefSeq" id="WP_260791617.1">
    <property type="nucleotide sequence ID" value="NZ_CP093313.1"/>
</dbReference>
<evidence type="ECO:0000256" key="1">
    <source>
        <dbReference type="ARBA" id="ARBA00022801"/>
    </source>
</evidence>
<feature type="region of interest" description="Disordered" evidence="2">
    <location>
        <begin position="21"/>
        <end position="54"/>
    </location>
</feature>
<dbReference type="GO" id="GO:0016791">
    <property type="term" value="F:phosphatase activity"/>
    <property type="evidence" value="ECO:0007669"/>
    <property type="project" value="TreeGrafter"/>
</dbReference>
<gene>
    <name evidence="5" type="ORF">MOP44_17870</name>
</gene>
<feature type="transmembrane region" description="Helical" evidence="3">
    <location>
        <begin position="437"/>
        <end position="459"/>
    </location>
</feature>
<feature type="transmembrane region" description="Helical" evidence="3">
    <location>
        <begin position="371"/>
        <end position="392"/>
    </location>
</feature>
<feature type="transmembrane region" description="Helical" evidence="3">
    <location>
        <begin position="337"/>
        <end position="359"/>
    </location>
</feature>
<organism evidence="5 6">
    <name type="scientific">Occallatibacter riparius</name>
    <dbReference type="NCBI Taxonomy" id="1002689"/>
    <lineage>
        <taxon>Bacteria</taxon>
        <taxon>Pseudomonadati</taxon>
        <taxon>Acidobacteriota</taxon>
        <taxon>Terriglobia</taxon>
        <taxon>Terriglobales</taxon>
        <taxon>Acidobacteriaceae</taxon>
        <taxon>Occallatibacter</taxon>
    </lineage>
</organism>
<evidence type="ECO:0000256" key="3">
    <source>
        <dbReference type="SAM" id="Phobius"/>
    </source>
</evidence>
<sequence>MRRGLVIVALAMVCGTVLGLAQPPQPRPRNPIARLLTPHGHAAPPTAVPEPAESTSDAIFDATAMGSPAVLDKGWRVGITSNQDAAQPDFDDSTWKVRDAKDAIADVPDEDRPAAPPPPPGSVDPKQEPPDPDYNDRRGPGHKRPWVWFRMHIKLAPNHGPLALLVELPVSHSTNVNIGGAESLTPDIYANGKLIQAQGAHNDHPERYQSISRMYVLDVPSSQTNLVLVVRSIYVPVGWKTYTAFFANRTFHLGALADLNEQLELWTNHSLFERLPRLVISILLVVLGLFLLALYFTQKGHTEYLWLGLHELAQAPIAFFELAGSSARLDLIRYGSYTLQMVLISAYLYFEFLISLLDLRRRWENKRKRVIIPIMRYTAPVLAVVGPSLLVVDRSTVFVIIFVVSVIASIAWIIGWLLFSFITLIAATARRNFEAGLLLLPLVLEFVGVLEPVFSSNMADWTGRNYQSPLTMMAGPIPIHFATVADFIGLLSIVVIIFFRFLRIQRDRERASSELAAARNVQELLIPQEKLDTPGFEIDSVYNPAAEVGGDFYHVEPTAEGGLLVVIGDVAGKGLKAAMNVSMVMGALRRSAERSPSKILESLNRVLAGSDGITTCQAVWFAANGEVVMANAGHLPPYLNTQEVNLPGGLPLGVLPEVSYPEVRLYLHPGDRLLLMSDGVVEARQSSGELFGFDRVHNLSNQSAFYIADAAKSFGQEDDITVLAVRRMAAAVAA</sequence>
<keyword evidence="1" id="KW-0378">Hydrolase</keyword>
<proteinExistence type="predicted"/>
<dbReference type="Pfam" id="PF07228">
    <property type="entry name" value="SpoIIE"/>
    <property type="match status" value="1"/>
</dbReference>
<dbReference type="Gene3D" id="2.60.120.260">
    <property type="entry name" value="Galactose-binding domain-like"/>
    <property type="match status" value="1"/>
</dbReference>
<evidence type="ECO:0000259" key="4">
    <source>
        <dbReference type="SMART" id="SM00331"/>
    </source>
</evidence>
<feature type="compositionally biased region" description="Basic and acidic residues" evidence="2">
    <location>
        <begin position="125"/>
        <end position="139"/>
    </location>
</feature>
<feature type="region of interest" description="Disordered" evidence="2">
    <location>
        <begin position="105"/>
        <end position="139"/>
    </location>
</feature>
<keyword evidence="6" id="KW-1185">Reference proteome</keyword>
<feature type="domain" description="PPM-type phosphatase" evidence="4">
    <location>
        <begin position="533"/>
        <end position="727"/>
    </location>
</feature>
<feature type="transmembrane region" description="Helical" evidence="3">
    <location>
        <begin position="278"/>
        <end position="297"/>
    </location>
</feature>
<name>A0A9J7BIX1_9BACT</name>
<dbReference type="AlphaFoldDB" id="A0A9J7BIX1"/>
<dbReference type="PANTHER" id="PTHR43156:SF2">
    <property type="entry name" value="STAGE II SPORULATION PROTEIN E"/>
    <property type="match status" value="1"/>
</dbReference>
<evidence type="ECO:0000313" key="6">
    <source>
        <dbReference type="Proteomes" id="UP001059380"/>
    </source>
</evidence>
<keyword evidence="3" id="KW-1133">Transmembrane helix</keyword>
<dbReference type="EMBL" id="CP093313">
    <property type="protein sequence ID" value="UWZ82433.1"/>
    <property type="molecule type" value="Genomic_DNA"/>
</dbReference>
<dbReference type="Proteomes" id="UP001059380">
    <property type="component" value="Chromosome"/>
</dbReference>
<keyword evidence="3" id="KW-0812">Transmembrane</keyword>
<dbReference type="InterPro" id="IPR036457">
    <property type="entry name" value="PPM-type-like_dom_sf"/>
</dbReference>
<dbReference type="SMART" id="SM00331">
    <property type="entry name" value="PP2C_SIG"/>
    <property type="match status" value="1"/>
</dbReference>
<dbReference type="KEGG" id="orp:MOP44_17870"/>
<feature type="compositionally biased region" description="Low complexity" evidence="2">
    <location>
        <begin position="42"/>
        <end position="53"/>
    </location>
</feature>
<protein>
    <submittedName>
        <fullName evidence="5">SpoIIE family protein phosphatase</fullName>
    </submittedName>
</protein>
<keyword evidence="3" id="KW-0472">Membrane</keyword>
<dbReference type="Gene3D" id="3.60.40.10">
    <property type="entry name" value="PPM-type phosphatase domain"/>
    <property type="match status" value="1"/>
</dbReference>
<dbReference type="PANTHER" id="PTHR43156">
    <property type="entry name" value="STAGE II SPORULATION PROTEIN E-RELATED"/>
    <property type="match status" value="1"/>
</dbReference>
<reference evidence="5" key="1">
    <citation type="submission" date="2021-04" db="EMBL/GenBank/DDBJ databases">
        <title>Phylogenetic analysis of Acidobacteriaceae.</title>
        <authorList>
            <person name="Qiu L."/>
            <person name="Zhang Q."/>
        </authorList>
    </citation>
    <scope>NUCLEOTIDE SEQUENCE</scope>
    <source>
        <strain evidence="5">DSM 25168</strain>
    </source>
</reference>
<accession>A0A9J7BIX1</accession>
<dbReference type="InterPro" id="IPR001932">
    <property type="entry name" value="PPM-type_phosphatase-like_dom"/>
</dbReference>
<feature type="transmembrane region" description="Helical" evidence="3">
    <location>
        <begin position="479"/>
        <end position="502"/>
    </location>
</feature>
<evidence type="ECO:0000313" key="5">
    <source>
        <dbReference type="EMBL" id="UWZ82433.1"/>
    </source>
</evidence>
<dbReference type="InterPro" id="IPR052016">
    <property type="entry name" value="Bact_Sigma-Reg"/>
</dbReference>
<dbReference type="SUPFAM" id="SSF81606">
    <property type="entry name" value="PP2C-like"/>
    <property type="match status" value="1"/>
</dbReference>
<evidence type="ECO:0000256" key="2">
    <source>
        <dbReference type="SAM" id="MobiDB-lite"/>
    </source>
</evidence>
<feature type="transmembrane region" description="Helical" evidence="3">
    <location>
        <begin position="398"/>
        <end position="425"/>
    </location>
</feature>